<dbReference type="EMBL" id="BPQB01000001">
    <property type="protein sequence ID" value="GJE84089.1"/>
    <property type="molecule type" value="Genomic_DNA"/>
</dbReference>
<proteinExistence type="predicted"/>
<accession>A0A9P3FXE4</accession>
<evidence type="ECO:0000313" key="2">
    <source>
        <dbReference type="Proteomes" id="UP000703269"/>
    </source>
</evidence>
<evidence type="ECO:0000313" key="1">
    <source>
        <dbReference type="EMBL" id="GJE84089.1"/>
    </source>
</evidence>
<name>A0A9P3FXE4_9APHY</name>
<comment type="caution">
    <text evidence="1">The sequence shown here is derived from an EMBL/GenBank/DDBJ whole genome shotgun (WGS) entry which is preliminary data.</text>
</comment>
<dbReference type="AlphaFoldDB" id="A0A9P3FXE4"/>
<keyword evidence="2" id="KW-1185">Reference proteome</keyword>
<organism evidence="1 2">
    <name type="scientific">Phanerochaete sordida</name>
    <dbReference type="NCBI Taxonomy" id="48140"/>
    <lineage>
        <taxon>Eukaryota</taxon>
        <taxon>Fungi</taxon>
        <taxon>Dikarya</taxon>
        <taxon>Basidiomycota</taxon>
        <taxon>Agaricomycotina</taxon>
        <taxon>Agaricomycetes</taxon>
        <taxon>Polyporales</taxon>
        <taxon>Phanerochaetaceae</taxon>
        <taxon>Phanerochaete</taxon>
    </lineage>
</organism>
<sequence length="158" mass="18056">MNGRRLLMRCRKSSADASLPRPFAPSRNVPGQPACFRCQMRMAHTNLRLAISIEPKSRGRVVPDCRRDRHGDFLSIRANDIFRAFFCDACVFISSCSRHLWTRLTRLPAYWKPNTSKLRFGGTIPGVMPRRRFETVACLLRGGEQDVGAVLHIRYHVA</sequence>
<dbReference type="Proteomes" id="UP000703269">
    <property type="component" value="Unassembled WGS sequence"/>
</dbReference>
<gene>
    <name evidence="1" type="ORF">PsYK624_001640</name>
</gene>
<protein>
    <submittedName>
        <fullName evidence="1">Uncharacterized protein</fullName>
    </submittedName>
</protein>
<reference evidence="1 2" key="1">
    <citation type="submission" date="2021-08" db="EMBL/GenBank/DDBJ databases">
        <title>Draft Genome Sequence of Phanerochaete sordida strain YK-624.</title>
        <authorList>
            <person name="Mori T."/>
            <person name="Dohra H."/>
            <person name="Suzuki T."/>
            <person name="Kawagishi H."/>
            <person name="Hirai H."/>
        </authorList>
    </citation>
    <scope>NUCLEOTIDE SEQUENCE [LARGE SCALE GENOMIC DNA]</scope>
    <source>
        <strain evidence="1 2">YK-624</strain>
    </source>
</reference>